<dbReference type="SUPFAM" id="SSF56935">
    <property type="entry name" value="Porins"/>
    <property type="match status" value="1"/>
</dbReference>
<keyword evidence="3 8" id="KW-1134">Transmembrane beta strand</keyword>
<dbReference type="RefSeq" id="WP_201926416.1">
    <property type="nucleotide sequence ID" value="NZ_JAERPO010000001.1"/>
</dbReference>
<keyword evidence="10" id="KW-0732">Signal</keyword>
<keyword evidence="5 9" id="KW-0798">TonB box</keyword>
<sequence>MSSRKFLLASAAVAAIITLPAHAQSGEAPMAANDDAAASQAASDIIVTGSRIRRQDLAGVGPATVVSAEQIENTGLVNIETVLQRLPANAGFAGNQTSAYWTGNGYGTAQVNLRGLGIKRTLVLLNDRRIVAGGTGANSSPDLNMIPVVALARTDVLKDGASAIYGADAMAGVVNLVTRTDYEGLGVSLRQGITEKGDGADFTADLIWGIRNDRGGFMAAVTYQKTKAVNMATRAPCSLAETTPGALSCVNSASTIGGRAVLPNGQQINFNQVLGGDGDFFEPYSAAKHNFNSAPFLNAVSPIERVSTAFFVDYDLSDGVEAFGEFLYTFRKSNQIATPGTLRNLAISATNPTNPTGENIVLIQRRLAEPGPRQFFQETDTWQGTFGLRGALSNDWHWNVAGSFGRNTAVDGSTNIANLERVRNTIDTSKCSTAPGAAIPCGDYLGAGDLTPEVLDYILFTSRDRGGNELATVTADLTGSLFELPAGPLSFATGVVYRKEKGWRDPDPLTVLGVANTNQQDPISGSSTAKEAYLELSVPVLADKPFFEALTLDGAVRYSDYDLFGSDWNYKLGADWMISNSFRLRGTYGTGFRIPNVPELFGGVSEGNLTTTDPCSRYSTSGNATLIANCQASGVPANYVQLGTTILTTVGGNEDLRPESSTTWTVGTVISPKAMIPGLSLTADWFDIKIKDAIRAIPGSTKLAVCYASQNLSHPFCDDFTRSPLTGEVTFLSAQPINTGREEMNGLDLGLVYNKMVGGVSVSFDMNVTYLNKYVVHPFPGGAPIEFDGFIGGGNGGYPKWRGYGVLTLAKDEVSATWSTQWIGKATDFNADPGDIGYRTPNVFYHNLQLAYEVNDKTRFQVGVDNLFDRKAPYIQSFTDANTDTMTYDLLGRRFYVGFRTAF</sequence>
<gene>
    <name evidence="13" type="ORF">K5P26_03300</name>
</gene>
<dbReference type="PROSITE" id="PS52016">
    <property type="entry name" value="TONB_DEPENDENT_REC_3"/>
    <property type="match status" value="1"/>
</dbReference>
<dbReference type="PANTHER" id="PTHR47234">
    <property type="match status" value="1"/>
</dbReference>
<feature type="domain" description="TonB-dependent receptor-like beta-barrel" evidence="11">
    <location>
        <begin position="338"/>
        <end position="867"/>
    </location>
</feature>
<evidence type="ECO:0000256" key="3">
    <source>
        <dbReference type="ARBA" id="ARBA00022452"/>
    </source>
</evidence>
<dbReference type="EMBL" id="JAILXK010000001">
    <property type="protein sequence ID" value="MBY4636164.1"/>
    <property type="molecule type" value="Genomic_DNA"/>
</dbReference>
<dbReference type="PANTHER" id="PTHR47234:SF2">
    <property type="entry name" value="TONB-DEPENDENT RECEPTOR"/>
    <property type="match status" value="1"/>
</dbReference>
<evidence type="ECO:0000256" key="5">
    <source>
        <dbReference type="ARBA" id="ARBA00023077"/>
    </source>
</evidence>
<evidence type="ECO:0000313" key="13">
    <source>
        <dbReference type="EMBL" id="MBY4636164.1"/>
    </source>
</evidence>
<organism evidence="13 14">
    <name type="scientific">Sphingopyxis jiangsuensis</name>
    <dbReference type="NCBI Taxonomy" id="2871171"/>
    <lineage>
        <taxon>Bacteria</taxon>
        <taxon>Pseudomonadati</taxon>
        <taxon>Pseudomonadota</taxon>
        <taxon>Alphaproteobacteria</taxon>
        <taxon>Sphingomonadales</taxon>
        <taxon>Sphingomonadaceae</taxon>
        <taxon>Sphingopyxis</taxon>
    </lineage>
</organism>
<accession>A0ABS7MAW1</accession>
<keyword evidence="6 8" id="KW-0472">Membrane</keyword>
<keyword evidence="14" id="KW-1185">Reference proteome</keyword>
<dbReference type="InterPro" id="IPR000531">
    <property type="entry name" value="Beta-barrel_TonB"/>
</dbReference>
<feature type="chain" id="PRO_5046072550" evidence="10">
    <location>
        <begin position="24"/>
        <end position="903"/>
    </location>
</feature>
<dbReference type="InterPro" id="IPR012910">
    <property type="entry name" value="Plug_dom"/>
</dbReference>
<dbReference type="Pfam" id="PF00593">
    <property type="entry name" value="TonB_dep_Rec_b-barrel"/>
    <property type="match status" value="1"/>
</dbReference>
<dbReference type="Proteomes" id="UP001166571">
    <property type="component" value="Unassembled WGS sequence"/>
</dbReference>
<name>A0ABS7MAW1_9SPHN</name>
<comment type="subcellular location">
    <subcellularLocation>
        <location evidence="1 8">Cell outer membrane</location>
        <topology evidence="1 8">Multi-pass membrane protein</topology>
    </subcellularLocation>
</comment>
<comment type="caution">
    <text evidence="13">The sequence shown here is derived from an EMBL/GenBank/DDBJ whole genome shotgun (WGS) entry which is preliminary data.</text>
</comment>
<proteinExistence type="inferred from homology"/>
<reference evidence="13" key="1">
    <citation type="submission" date="2021-08" db="EMBL/GenBank/DDBJ databases">
        <title>Sphingopyxis panaciterrulae sp. nov., isolated from the surface water of the Yellow Sea.</title>
        <authorList>
            <person name="Gao Z."/>
            <person name="Zhang D."/>
            <person name="Zhang A."/>
        </authorList>
    </citation>
    <scope>NUCLEOTIDE SEQUENCE</scope>
    <source>
        <strain evidence="13">XHP0097</strain>
    </source>
</reference>
<evidence type="ECO:0000256" key="2">
    <source>
        <dbReference type="ARBA" id="ARBA00022448"/>
    </source>
</evidence>
<keyword evidence="4 8" id="KW-0812">Transmembrane</keyword>
<evidence type="ECO:0000313" key="14">
    <source>
        <dbReference type="Proteomes" id="UP001166571"/>
    </source>
</evidence>
<dbReference type="InterPro" id="IPR037066">
    <property type="entry name" value="Plug_dom_sf"/>
</dbReference>
<comment type="similarity">
    <text evidence="8 9">Belongs to the TonB-dependent receptor family.</text>
</comment>
<evidence type="ECO:0000256" key="6">
    <source>
        <dbReference type="ARBA" id="ARBA00023136"/>
    </source>
</evidence>
<evidence type="ECO:0000256" key="7">
    <source>
        <dbReference type="ARBA" id="ARBA00023237"/>
    </source>
</evidence>
<evidence type="ECO:0000256" key="9">
    <source>
        <dbReference type="RuleBase" id="RU003357"/>
    </source>
</evidence>
<feature type="domain" description="TonB-dependent receptor plug" evidence="12">
    <location>
        <begin position="61"/>
        <end position="173"/>
    </location>
</feature>
<keyword evidence="2 8" id="KW-0813">Transport</keyword>
<evidence type="ECO:0000256" key="10">
    <source>
        <dbReference type="SAM" id="SignalP"/>
    </source>
</evidence>
<evidence type="ECO:0000259" key="12">
    <source>
        <dbReference type="Pfam" id="PF07715"/>
    </source>
</evidence>
<dbReference type="Gene3D" id="2.40.170.20">
    <property type="entry name" value="TonB-dependent receptor, beta-barrel domain"/>
    <property type="match status" value="1"/>
</dbReference>
<keyword evidence="7 8" id="KW-0998">Cell outer membrane</keyword>
<dbReference type="InterPro" id="IPR039426">
    <property type="entry name" value="TonB-dep_rcpt-like"/>
</dbReference>
<feature type="signal peptide" evidence="10">
    <location>
        <begin position="1"/>
        <end position="23"/>
    </location>
</feature>
<evidence type="ECO:0000256" key="4">
    <source>
        <dbReference type="ARBA" id="ARBA00022692"/>
    </source>
</evidence>
<evidence type="ECO:0000259" key="11">
    <source>
        <dbReference type="Pfam" id="PF00593"/>
    </source>
</evidence>
<protein>
    <submittedName>
        <fullName evidence="13">TonB-dependent receptor</fullName>
    </submittedName>
</protein>
<dbReference type="Gene3D" id="2.170.130.10">
    <property type="entry name" value="TonB-dependent receptor, plug domain"/>
    <property type="match status" value="1"/>
</dbReference>
<dbReference type="Pfam" id="PF07715">
    <property type="entry name" value="Plug"/>
    <property type="match status" value="1"/>
</dbReference>
<keyword evidence="13" id="KW-0675">Receptor</keyword>
<evidence type="ECO:0000256" key="8">
    <source>
        <dbReference type="PROSITE-ProRule" id="PRU01360"/>
    </source>
</evidence>
<dbReference type="InterPro" id="IPR036942">
    <property type="entry name" value="Beta-barrel_TonB_sf"/>
</dbReference>
<evidence type="ECO:0000256" key="1">
    <source>
        <dbReference type="ARBA" id="ARBA00004571"/>
    </source>
</evidence>